<dbReference type="EMBL" id="JACGXL010000001">
    <property type="protein sequence ID" value="MBA8885858.1"/>
    <property type="molecule type" value="Genomic_DNA"/>
</dbReference>
<dbReference type="RefSeq" id="WP_182528985.1">
    <property type="nucleotide sequence ID" value="NZ_JACGXL010000001.1"/>
</dbReference>
<name>A0A839EXH0_9GAMM</name>
<evidence type="ECO:0008006" key="3">
    <source>
        <dbReference type="Google" id="ProtNLM"/>
    </source>
</evidence>
<accession>A0A839EXH0</accession>
<keyword evidence="2" id="KW-1185">Reference proteome</keyword>
<reference evidence="1 2" key="1">
    <citation type="submission" date="2020-07" db="EMBL/GenBank/DDBJ databases">
        <title>Genomic Encyclopedia of Type Strains, Phase IV (KMG-V): Genome sequencing to study the core and pangenomes of soil and plant-associated prokaryotes.</title>
        <authorList>
            <person name="Whitman W."/>
        </authorList>
    </citation>
    <scope>NUCLEOTIDE SEQUENCE [LARGE SCALE GENOMIC DNA]</scope>
    <source>
        <strain evidence="1 2">RH2WT43</strain>
    </source>
</reference>
<dbReference type="InterPro" id="IPR021519">
    <property type="entry name" value="DUF3182"/>
</dbReference>
<evidence type="ECO:0000313" key="1">
    <source>
        <dbReference type="EMBL" id="MBA8885858.1"/>
    </source>
</evidence>
<evidence type="ECO:0000313" key="2">
    <source>
        <dbReference type="Proteomes" id="UP000550401"/>
    </source>
</evidence>
<dbReference type="AlphaFoldDB" id="A0A839EXH0"/>
<gene>
    <name evidence="1" type="ORF">FHW12_000049</name>
</gene>
<organism evidence="1 2">
    <name type="scientific">Dokdonella fugitiva</name>
    <dbReference type="NCBI Taxonomy" id="328517"/>
    <lineage>
        <taxon>Bacteria</taxon>
        <taxon>Pseudomonadati</taxon>
        <taxon>Pseudomonadota</taxon>
        <taxon>Gammaproteobacteria</taxon>
        <taxon>Lysobacterales</taxon>
        <taxon>Rhodanobacteraceae</taxon>
        <taxon>Dokdonella</taxon>
    </lineage>
</organism>
<protein>
    <recommendedName>
        <fullName evidence="3">DUF3182 family protein</fullName>
    </recommendedName>
</protein>
<sequence length="369" mass="39662">MSVEELQFRGAGRVEAVTRDEPASGAGRECLNHTAERIARLLQYEYGSASRDERQRIYFVPDHTLTLGEAAHLGIRSELDLYGGVVPYAFVGTRAATHAPISADAIVPQSWSYALARMLAASVLRGYSAFSLMDACIAAKRLLRSGPVRIHRGDAEPAEASEVLDDIDACIEALEAIPVVDLAVRGVVVEHALAEETVHVVGSARIGAQSISYVGTRRAARIVQGHAVHAGCDLVVVQGDFTALDRVGLDADERAAVLKAAHYDAALAHAYRPSFASRRSYDVVRGRNAHDEVRMGVRGQLWRCSAESPAEIAAMLAFRDLPGLACLRASTYEAIGDVELPADAMVYHRAGDDAGGVVTRYCTIDMHAS</sequence>
<dbReference type="Pfam" id="PF11379">
    <property type="entry name" value="DUF3182"/>
    <property type="match status" value="1"/>
</dbReference>
<comment type="caution">
    <text evidence="1">The sequence shown here is derived from an EMBL/GenBank/DDBJ whole genome shotgun (WGS) entry which is preliminary data.</text>
</comment>
<dbReference type="Proteomes" id="UP000550401">
    <property type="component" value="Unassembled WGS sequence"/>
</dbReference>
<proteinExistence type="predicted"/>